<dbReference type="Gene3D" id="3.30.379.10">
    <property type="entry name" value="Chitobiase/beta-hexosaminidase domain 2-like"/>
    <property type="match status" value="1"/>
</dbReference>
<reference evidence="2 3" key="1">
    <citation type="submission" date="2018-01" db="EMBL/GenBank/DDBJ databases">
        <title>A novel member of the phylum Bacteroidetes isolated from glacier ice.</title>
        <authorList>
            <person name="Liu Q."/>
            <person name="Xin Y.-H."/>
        </authorList>
    </citation>
    <scope>NUCLEOTIDE SEQUENCE [LARGE SCALE GENOMIC DNA]</scope>
    <source>
        <strain evidence="2 3">RB1R16</strain>
    </source>
</reference>
<dbReference type="RefSeq" id="WP_105039812.1">
    <property type="nucleotide sequence ID" value="NZ_PPSL01000003.1"/>
</dbReference>
<keyword evidence="3" id="KW-1185">Reference proteome</keyword>
<dbReference type="Proteomes" id="UP000239872">
    <property type="component" value="Unassembled WGS sequence"/>
</dbReference>
<organism evidence="2 3">
    <name type="scientific">Flavipsychrobacter stenotrophus</name>
    <dbReference type="NCBI Taxonomy" id="2077091"/>
    <lineage>
        <taxon>Bacteria</taxon>
        <taxon>Pseudomonadati</taxon>
        <taxon>Bacteroidota</taxon>
        <taxon>Chitinophagia</taxon>
        <taxon>Chitinophagales</taxon>
        <taxon>Chitinophagaceae</taxon>
        <taxon>Flavipsychrobacter</taxon>
    </lineage>
</organism>
<proteinExistence type="predicted"/>
<dbReference type="Gene3D" id="2.60.120.260">
    <property type="entry name" value="Galactose-binding domain-like"/>
    <property type="match status" value="1"/>
</dbReference>
<dbReference type="GO" id="GO:0005975">
    <property type="term" value="P:carbohydrate metabolic process"/>
    <property type="evidence" value="ECO:0007669"/>
    <property type="project" value="UniProtKB-ARBA"/>
</dbReference>
<accession>A0A2S7SWG7</accession>
<evidence type="ECO:0008006" key="4">
    <source>
        <dbReference type="Google" id="ProtNLM"/>
    </source>
</evidence>
<dbReference type="Pfam" id="PF16126">
    <property type="entry name" value="DUF4838"/>
    <property type="match status" value="1"/>
</dbReference>
<name>A0A2S7SWG7_9BACT</name>
<gene>
    <name evidence="2" type="ORF">CJD36_014035</name>
</gene>
<dbReference type="PANTHER" id="PTHR47406:SF2">
    <property type="entry name" value="ALPHA GLUCURONIDASE N-TERMINAL DOMAIN-CONTAINING PROTEIN"/>
    <property type="match status" value="1"/>
</dbReference>
<evidence type="ECO:0000313" key="2">
    <source>
        <dbReference type="EMBL" id="PQJ11084.1"/>
    </source>
</evidence>
<dbReference type="OrthoDB" id="1099022at2"/>
<evidence type="ECO:0000256" key="1">
    <source>
        <dbReference type="ARBA" id="ARBA00022801"/>
    </source>
</evidence>
<comment type="caution">
    <text evidence="2">The sequence shown here is derived from an EMBL/GenBank/DDBJ whole genome shotgun (WGS) entry which is preliminary data.</text>
</comment>
<dbReference type="InterPro" id="IPR029018">
    <property type="entry name" value="Hex-like_dom2"/>
</dbReference>
<dbReference type="SUPFAM" id="SSF49785">
    <property type="entry name" value="Galactose-binding domain-like"/>
    <property type="match status" value="1"/>
</dbReference>
<dbReference type="SUPFAM" id="SSF55545">
    <property type="entry name" value="beta-N-acetylhexosaminidase-like domain"/>
    <property type="match status" value="1"/>
</dbReference>
<sequence length="751" mass="84387">MNRKWLCGYFIILLILNSCGGRSQEIVLVSNKVSEYKIVIPSQPSALEQRAAKVLQNYIQQISGAQLPVVRGDAGAGNAALYLGHTQKGDRMHPGKLAAEAYLLETRGKDLFIMGGSGKGLIYGVYALLENNMGCKKLANVPAFVPSAATIKIPVLHEEVKPQFEYRECYYPASADAEYLEWNRLQKFEDLWGLWGHSYNKLVPPATYFKSHPEYYALVKGVRQPSQLCLGNDEVYKIVVADMKKRISDNPDAIYWSVSQNDDIGYCECDKCKPVNDEQGTPAGSLIKFVNKVAGNFPDKKITTLAYAYTHKAPKSLKPAANVYIFLSNIEAYRDKPLSEEGSAAQFRTDLKGWAALTPNIFVWDYITQFTNYLAPFPNLHTLQPNIQYMKDNGVKGIFAQGSGDTYGEWAELRSYLEAKLMADSKADVKKLTADFMTNYYGPKASKNLLAYINIMQEKMLTSNRKLDIYGNPINEYRSYLTPDLIEQYGTIFDLAEGEVENNPTLQDRVMKARLSLEYTVLQQAKFYGIEKHGIFEKENNGEWVPKGKFRDPKHLRAFIDNCNKAGVKELSEGGLTPDKYAAEWAEILKGGVTPTKAIGATVALQYPFAEDYPAKGNRTLVDGNPGYNDFSFNWLCFYNVPMVATIDLGKLQSIKTIKMHFLDDPRHWIFLPEKIKVEVSDDGVKYRAYDEMTPPANGEHFDVAVKPYAAKGSTNARFIKVTATNLSALPVWRFSATKKPMIACDEVYVQ</sequence>
<dbReference type="InterPro" id="IPR032287">
    <property type="entry name" value="DUF4838"/>
</dbReference>
<dbReference type="AlphaFoldDB" id="A0A2S7SWG7"/>
<dbReference type="PANTHER" id="PTHR47406">
    <property type="entry name" value="COAGULATION FACTOR 5/8 TYPE, C-TERMINAL"/>
    <property type="match status" value="1"/>
</dbReference>
<keyword evidence="1" id="KW-0378">Hydrolase</keyword>
<dbReference type="GO" id="GO:0016798">
    <property type="term" value="F:hydrolase activity, acting on glycosyl bonds"/>
    <property type="evidence" value="ECO:0007669"/>
    <property type="project" value="UniProtKB-KW"/>
</dbReference>
<dbReference type="EMBL" id="PPSL01000003">
    <property type="protein sequence ID" value="PQJ11084.1"/>
    <property type="molecule type" value="Genomic_DNA"/>
</dbReference>
<dbReference type="InterPro" id="IPR008979">
    <property type="entry name" value="Galactose-bd-like_sf"/>
</dbReference>
<evidence type="ECO:0000313" key="3">
    <source>
        <dbReference type="Proteomes" id="UP000239872"/>
    </source>
</evidence>
<protein>
    <recommendedName>
        <fullName evidence="4">DUF4838 domain-containing protein</fullName>
    </recommendedName>
</protein>